<dbReference type="AlphaFoldDB" id="A0A377BE54"/>
<sequence length="49" mass="5824">MVRGMEAAFRAGITPRYFLERYLENKSLPANPDFEKHYLDLIHEQDPSR</sequence>
<dbReference type="Proteomes" id="UP000254255">
    <property type="component" value="Unassembled WGS sequence"/>
</dbReference>
<organism evidence="1 2">
    <name type="scientific">Escherichia coli</name>
    <dbReference type="NCBI Taxonomy" id="562"/>
    <lineage>
        <taxon>Bacteria</taxon>
        <taxon>Pseudomonadati</taxon>
        <taxon>Pseudomonadota</taxon>
        <taxon>Gammaproteobacteria</taxon>
        <taxon>Enterobacterales</taxon>
        <taxon>Enterobacteriaceae</taxon>
        <taxon>Escherichia</taxon>
    </lineage>
</organism>
<dbReference type="EMBL" id="UGET01000001">
    <property type="protein sequence ID" value="STL59331.1"/>
    <property type="molecule type" value="Genomic_DNA"/>
</dbReference>
<accession>A0A377BE54</accession>
<name>A0A377BE54_ECOLX</name>
<protein>
    <submittedName>
        <fullName evidence="1">Uncharacterized protein</fullName>
    </submittedName>
</protein>
<reference evidence="1 2" key="1">
    <citation type="submission" date="2018-06" db="EMBL/GenBank/DDBJ databases">
        <authorList>
            <consortium name="Pathogen Informatics"/>
            <person name="Doyle S."/>
        </authorList>
    </citation>
    <scope>NUCLEOTIDE SEQUENCE [LARGE SCALE GENOMIC DNA]</scope>
    <source>
        <strain evidence="1 2">NCTC13148</strain>
    </source>
</reference>
<evidence type="ECO:0000313" key="2">
    <source>
        <dbReference type="Proteomes" id="UP000254255"/>
    </source>
</evidence>
<proteinExistence type="predicted"/>
<gene>
    <name evidence="1" type="ORF">NCTC13148_00107</name>
</gene>
<evidence type="ECO:0000313" key="1">
    <source>
        <dbReference type="EMBL" id="STL59331.1"/>
    </source>
</evidence>